<comment type="caution">
    <text evidence="1">The sequence shown here is derived from an EMBL/GenBank/DDBJ whole genome shotgun (WGS) entry which is preliminary data.</text>
</comment>
<evidence type="ECO:0000313" key="1">
    <source>
        <dbReference type="EMBL" id="EWS77800.1"/>
    </source>
</evidence>
<proteinExistence type="predicted"/>
<dbReference type="eggNOG" id="COG1538">
    <property type="taxonomic scope" value="Bacteria"/>
</dbReference>
<dbReference type="SUPFAM" id="SSF56954">
    <property type="entry name" value="Outer membrane efflux proteins (OEP)"/>
    <property type="match status" value="1"/>
</dbReference>
<gene>
    <name evidence="1" type="ORF">AF72_08995</name>
</gene>
<organism evidence="1 2">
    <name type="scientific">Xylella taiwanensis</name>
    <dbReference type="NCBI Taxonomy" id="1444770"/>
    <lineage>
        <taxon>Bacteria</taxon>
        <taxon>Pseudomonadati</taxon>
        <taxon>Pseudomonadota</taxon>
        <taxon>Gammaproteobacteria</taxon>
        <taxon>Lysobacterales</taxon>
        <taxon>Lysobacteraceae</taxon>
        <taxon>Xylella</taxon>
    </lineage>
</organism>
<sequence>MCASGTSAVSSNGGLTLNAACRYLAALWKSRRPDFAAVSGDPLVLPALQDLAQLEHHLMRTPELAQLTGEARVREAELRLARSQAGADVQWQVGIRYLRNGGDVGAEPAAWGSRRCGAGS</sequence>
<reference evidence="1 2" key="1">
    <citation type="journal article" date="2014" name="Genome Announc.">
        <title>Draft Genome Sequence of Xylella fastidiosa Pear Leaf Scorch Strain in Taiwan.</title>
        <authorList>
            <person name="Su C.C."/>
            <person name="Deng W.L."/>
            <person name="Jan F.J."/>
            <person name="Chang C.J."/>
            <person name="Huang H."/>
            <person name="Chen J."/>
        </authorList>
    </citation>
    <scope>NUCLEOTIDE SEQUENCE [LARGE SCALE GENOMIC DNA]</scope>
    <source>
        <strain evidence="1 2">PLS229</strain>
    </source>
</reference>
<dbReference type="Proteomes" id="UP000020406">
    <property type="component" value="Unassembled WGS sequence"/>
</dbReference>
<dbReference type="AlphaFoldDB" id="Z9JHB2"/>
<dbReference type="STRING" id="1444770.AF72_08995"/>
<accession>Z9JHB2</accession>
<protein>
    <submittedName>
        <fullName evidence="1">Uncharacterized protein</fullName>
    </submittedName>
</protein>
<dbReference type="EMBL" id="JDSQ01000014">
    <property type="protein sequence ID" value="EWS77800.1"/>
    <property type="molecule type" value="Genomic_DNA"/>
</dbReference>
<dbReference type="RefSeq" id="WP_051482343.1">
    <property type="nucleotide sequence ID" value="NZ_CP087678.1"/>
</dbReference>
<dbReference type="PATRIC" id="fig|1444770.3.peg.2128"/>
<name>Z9JHB2_9GAMM</name>
<evidence type="ECO:0000313" key="2">
    <source>
        <dbReference type="Proteomes" id="UP000020406"/>
    </source>
</evidence>